<feature type="binding site" evidence="12">
    <location>
        <position position="527"/>
    </location>
    <ligand>
        <name>Zn(2+)</name>
        <dbReference type="ChEBI" id="CHEBI:29105"/>
        <label>1</label>
    </ligand>
</feature>
<organism evidence="15 16">
    <name type="scientific">Thioflavicoccus mobilis 8321</name>
    <dbReference type="NCBI Taxonomy" id="765912"/>
    <lineage>
        <taxon>Bacteria</taxon>
        <taxon>Pseudomonadati</taxon>
        <taxon>Pseudomonadota</taxon>
        <taxon>Gammaproteobacteria</taxon>
        <taxon>Chromatiales</taxon>
        <taxon>Chromatiaceae</taxon>
        <taxon>Thioflavicoccus</taxon>
    </lineage>
</organism>
<dbReference type="Proteomes" id="UP000010816">
    <property type="component" value="Chromosome"/>
</dbReference>
<feature type="binding site" evidence="12">
    <location>
        <position position="487"/>
    </location>
    <ligand>
        <name>Zn(2+)</name>
        <dbReference type="ChEBI" id="CHEBI:29105"/>
        <label>1</label>
    </ligand>
</feature>
<reference evidence="15 16" key="1">
    <citation type="submission" date="2011-09" db="EMBL/GenBank/DDBJ databases">
        <title>Complete sequence of chromosome of Thioflavicoccus mobilis 8321.</title>
        <authorList>
            <consortium name="US DOE Joint Genome Institute"/>
            <person name="Lucas S."/>
            <person name="Han J."/>
            <person name="Lapidus A."/>
            <person name="Cheng J.-F."/>
            <person name="Goodwin L."/>
            <person name="Pitluck S."/>
            <person name="Peters L."/>
            <person name="Ovchinnikova G."/>
            <person name="Lu M."/>
            <person name="Detter J.C."/>
            <person name="Han C."/>
            <person name="Tapia R."/>
            <person name="Land M."/>
            <person name="Hauser L."/>
            <person name="Kyrpides N."/>
            <person name="Ivanova N."/>
            <person name="Pagani I."/>
            <person name="Vogl K."/>
            <person name="Liu Z."/>
            <person name="Imhoff J."/>
            <person name="Thiel V."/>
            <person name="Frigaard N.-U."/>
            <person name="Bryant D."/>
            <person name="Woyke T."/>
        </authorList>
    </citation>
    <scope>NUCLEOTIDE SEQUENCE [LARGE SCALE GENOMIC DNA]</scope>
    <source>
        <strain evidence="15 16">8321</strain>
    </source>
</reference>
<feature type="binding site" evidence="12">
    <location>
        <position position="493"/>
    </location>
    <ligand>
        <name>Zn(2+)</name>
        <dbReference type="ChEBI" id="CHEBI:29105"/>
        <label>2</label>
    </ligand>
</feature>
<dbReference type="Pfam" id="PF18074">
    <property type="entry name" value="PriA_C"/>
    <property type="match status" value="1"/>
</dbReference>
<feature type="binding site" evidence="12">
    <location>
        <position position="484"/>
    </location>
    <ligand>
        <name>Zn(2+)</name>
        <dbReference type="ChEBI" id="CHEBI:29105"/>
        <label>1</label>
    </ligand>
</feature>
<dbReference type="CDD" id="cd18804">
    <property type="entry name" value="SF2_C_priA"/>
    <property type="match status" value="1"/>
</dbReference>
<keyword evidence="10 12" id="KW-0413">Isomerase</keyword>
<keyword evidence="8 12" id="KW-0067">ATP-binding</keyword>
<keyword evidence="3 12" id="KW-0479">Metal-binding</keyword>
<dbReference type="GO" id="GO:0006310">
    <property type="term" value="P:DNA recombination"/>
    <property type="evidence" value="ECO:0007669"/>
    <property type="project" value="InterPro"/>
</dbReference>
<dbReference type="InterPro" id="IPR001650">
    <property type="entry name" value="Helicase_C-like"/>
</dbReference>
<feature type="binding site" evidence="12">
    <location>
        <position position="496"/>
    </location>
    <ligand>
        <name>Zn(2+)</name>
        <dbReference type="ChEBI" id="CHEBI:29105"/>
        <label>2</label>
    </ligand>
</feature>
<dbReference type="InterPro" id="IPR011545">
    <property type="entry name" value="DEAD/DEAH_box_helicase_dom"/>
</dbReference>
<evidence type="ECO:0000256" key="8">
    <source>
        <dbReference type="ARBA" id="ARBA00022840"/>
    </source>
</evidence>
<dbReference type="Pfam" id="PF00270">
    <property type="entry name" value="DEAD"/>
    <property type="match status" value="1"/>
</dbReference>
<dbReference type="SUPFAM" id="SSF52540">
    <property type="entry name" value="P-loop containing nucleoside triphosphate hydrolases"/>
    <property type="match status" value="2"/>
</dbReference>
<evidence type="ECO:0000259" key="14">
    <source>
        <dbReference type="PROSITE" id="PS51194"/>
    </source>
</evidence>
<dbReference type="GO" id="GO:0006302">
    <property type="term" value="P:double-strand break repair"/>
    <property type="evidence" value="ECO:0007669"/>
    <property type="project" value="InterPro"/>
</dbReference>
<dbReference type="GO" id="GO:0043138">
    <property type="term" value="F:3'-5' DNA helicase activity"/>
    <property type="evidence" value="ECO:0007669"/>
    <property type="project" value="UniProtKB-EC"/>
</dbReference>
<dbReference type="HOGENOM" id="CLU_013353_3_1_6"/>
<keyword evidence="5 12" id="KW-0378">Hydrolase</keyword>
<dbReference type="SMART" id="SM00490">
    <property type="entry name" value="HELICc"/>
    <property type="match status" value="1"/>
</dbReference>
<evidence type="ECO:0000256" key="1">
    <source>
        <dbReference type="ARBA" id="ARBA00022515"/>
    </source>
</evidence>
<dbReference type="PROSITE" id="PS51192">
    <property type="entry name" value="HELICASE_ATP_BIND_1"/>
    <property type="match status" value="1"/>
</dbReference>
<evidence type="ECO:0000313" key="16">
    <source>
        <dbReference type="Proteomes" id="UP000010816"/>
    </source>
</evidence>
<proteinExistence type="inferred from homology"/>
<comment type="function">
    <text evidence="12">Initiates the restart of stalled replication forks, which reloads the replicative helicase on sites other than the origin of replication. Recognizes and binds to abandoned replication forks and remodels them to uncover a helicase loading site. Promotes assembly of the primosome at these replication forks.</text>
</comment>
<feature type="domain" description="Helicase ATP-binding" evidence="13">
    <location>
        <begin position="259"/>
        <end position="425"/>
    </location>
</feature>
<dbReference type="EMBL" id="CP003051">
    <property type="protein sequence ID" value="AGA91133.1"/>
    <property type="molecule type" value="Genomic_DNA"/>
</dbReference>
<dbReference type="InterPro" id="IPR014001">
    <property type="entry name" value="Helicase_ATP-bd"/>
</dbReference>
<comment type="catalytic activity">
    <reaction evidence="12">
        <text>Couples ATP hydrolysis with the unwinding of duplex DNA by translocating in the 3'-5' direction.</text>
        <dbReference type="EC" id="5.6.2.4"/>
    </reaction>
</comment>
<dbReference type="InterPro" id="IPR041236">
    <property type="entry name" value="PriA_C"/>
</dbReference>
<evidence type="ECO:0000259" key="13">
    <source>
        <dbReference type="PROSITE" id="PS51192"/>
    </source>
</evidence>
<dbReference type="eggNOG" id="COG1198">
    <property type="taxonomic scope" value="Bacteria"/>
</dbReference>
<dbReference type="GO" id="GO:1990077">
    <property type="term" value="C:primosome complex"/>
    <property type="evidence" value="ECO:0007669"/>
    <property type="project" value="UniProtKB-UniRule"/>
</dbReference>
<evidence type="ECO:0000256" key="5">
    <source>
        <dbReference type="ARBA" id="ARBA00022801"/>
    </source>
</evidence>
<evidence type="ECO:0000256" key="3">
    <source>
        <dbReference type="ARBA" id="ARBA00022723"/>
    </source>
</evidence>
<accession>L0GWK0</accession>
<dbReference type="InterPro" id="IPR005259">
    <property type="entry name" value="PriA"/>
</dbReference>
<sequence length="782" mass="84444">MCGYGVDDRSHNTQLLGVRKRQLCLLREAGEQPVDSLGAGVSGAPSILRVAVPAPVPEPFDYLPPSEPGTPPPRPGQRVLVPFGRGRRVGLIVALGSTTKVAPQRLKPVIEILDERPLLAEADLAFLRWAADYYQYPLGEALFSALPGRLRRSGPDLGSGADPGERGWCLTGAGAQADLDDLKRAPRQAQVLSHLRALGGKAAVADLARVLGQCAAALRALERRGWVESCLIEDAVPAPAPVAGPILNDDQQTAFDQVSRAFGTFVPFLLEGVTASGKTEVYIRLLEAVIAAGRQALVLVPEIGLTPQLERRFAARLGGTMVILHSGLAEGERERAWRRAAAGEVDLLLGTRSAVFVPLPRLGLILIDEEHDLSFKQQEGFRYSGRDLAVRRAQQAGCPVVLGSATPSLETLANARAGRYRWLRLHRRAGGAAPPAMTLIDIRAQPLEAGLSPPLLQLAEEQLAAGNQVLLFLNRRGFAPVLTCHDCGWVGECPRCDARLTLHRASGELRCHHCGLIRPAPGRCPSCGGPDLRPLGQGTERVEEVLARRFPGLPLARVDRDSTRRKGELTRLLSAARRGDYRLLLGTQMLTKGHHFPGVTLVGVVDADAGLYGADYRAPERMAQLLVQVTGRAGRAERSGRVVVQTRHPEHPLLDSLLREGYPAFAEAALTERRVAALPPFSHQALLRAEARAADEALAFLRAAASVADVGGASGVGDVVLWGPAPAPMERRAGRWRAQLLVQSPHRQALRRFLVDWLPRVRQAEGAGRVRWSIDVDPQEMG</sequence>
<dbReference type="InterPro" id="IPR040498">
    <property type="entry name" value="PriA_CRR"/>
</dbReference>
<keyword evidence="16" id="KW-1185">Reference proteome</keyword>
<gene>
    <name evidence="12" type="primary">priA</name>
    <name evidence="15" type="ORF">Thimo_2397</name>
</gene>
<dbReference type="PANTHER" id="PTHR30580:SF0">
    <property type="entry name" value="PRIMOSOMAL PROTEIN N"/>
    <property type="match status" value="1"/>
</dbReference>
<keyword evidence="1 12" id="KW-0639">Primosome</keyword>
<dbReference type="GO" id="GO:0006270">
    <property type="term" value="P:DNA replication initiation"/>
    <property type="evidence" value="ECO:0007669"/>
    <property type="project" value="TreeGrafter"/>
</dbReference>
<dbReference type="FunFam" id="3.40.50.300:FF:000489">
    <property type="entry name" value="Primosome assembly protein PriA"/>
    <property type="match status" value="1"/>
</dbReference>
<dbReference type="PANTHER" id="PTHR30580">
    <property type="entry name" value="PRIMOSOMAL PROTEIN N"/>
    <property type="match status" value="1"/>
</dbReference>
<dbReference type="InterPro" id="IPR027417">
    <property type="entry name" value="P-loop_NTPase"/>
</dbReference>
<keyword evidence="2 12" id="KW-0235">DNA replication</keyword>
<dbReference type="HAMAP" id="MF_00983">
    <property type="entry name" value="PriA"/>
    <property type="match status" value="1"/>
</dbReference>
<evidence type="ECO:0000256" key="9">
    <source>
        <dbReference type="ARBA" id="ARBA00023125"/>
    </source>
</evidence>
<dbReference type="CDD" id="cd17929">
    <property type="entry name" value="DEXHc_priA"/>
    <property type="match status" value="1"/>
</dbReference>
<dbReference type="Gene3D" id="3.40.1440.60">
    <property type="entry name" value="PriA, 3(prime) DNA-binding domain"/>
    <property type="match status" value="1"/>
</dbReference>
<dbReference type="InterPro" id="IPR041222">
    <property type="entry name" value="PriA_3primeBD"/>
</dbReference>
<evidence type="ECO:0000256" key="11">
    <source>
        <dbReference type="ARBA" id="ARBA00048988"/>
    </source>
</evidence>
<dbReference type="NCBIfam" id="NF004067">
    <property type="entry name" value="PRK05580.1-4"/>
    <property type="match status" value="1"/>
</dbReference>
<comment type="subunit">
    <text evidence="12">Component of the replication restart primosome.</text>
</comment>
<evidence type="ECO:0000256" key="4">
    <source>
        <dbReference type="ARBA" id="ARBA00022741"/>
    </source>
</evidence>
<dbReference type="KEGG" id="tmb:Thimo_2397"/>
<dbReference type="GO" id="GO:0005524">
    <property type="term" value="F:ATP binding"/>
    <property type="evidence" value="ECO:0007669"/>
    <property type="project" value="UniProtKB-UniRule"/>
</dbReference>
<feature type="binding site" evidence="12">
    <location>
        <position position="511"/>
    </location>
    <ligand>
        <name>Zn(2+)</name>
        <dbReference type="ChEBI" id="CHEBI:29105"/>
        <label>2</label>
    </ligand>
</feature>
<keyword evidence="7 12" id="KW-0862">Zinc</keyword>
<dbReference type="GO" id="GO:0016887">
    <property type="term" value="F:ATP hydrolysis activity"/>
    <property type="evidence" value="ECO:0007669"/>
    <property type="project" value="RHEA"/>
</dbReference>
<keyword evidence="4 12" id="KW-0547">Nucleotide-binding</keyword>
<evidence type="ECO:0000256" key="2">
    <source>
        <dbReference type="ARBA" id="ARBA00022705"/>
    </source>
</evidence>
<evidence type="ECO:0000256" key="6">
    <source>
        <dbReference type="ARBA" id="ARBA00022806"/>
    </source>
</evidence>
<dbReference type="EC" id="5.6.2.4" evidence="12"/>
<dbReference type="PATRIC" id="fig|765912.4.peg.2348"/>
<dbReference type="AlphaFoldDB" id="L0GWK0"/>
<evidence type="ECO:0000313" key="15">
    <source>
        <dbReference type="EMBL" id="AGA91133.1"/>
    </source>
</evidence>
<dbReference type="SMART" id="SM00487">
    <property type="entry name" value="DEXDc"/>
    <property type="match status" value="1"/>
</dbReference>
<dbReference type="GO" id="GO:0006269">
    <property type="term" value="P:DNA replication, synthesis of primer"/>
    <property type="evidence" value="ECO:0007669"/>
    <property type="project" value="UniProtKB-KW"/>
</dbReference>
<dbReference type="RefSeq" id="WP_015281266.1">
    <property type="nucleotide sequence ID" value="NC_019940.1"/>
</dbReference>
<comment type="cofactor">
    <cofactor evidence="12">
        <name>Zn(2+)</name>
        <dbReference type="ChEBI" id="CHEBI:29105"/>
    </cofactor>
    <text evidence="12">Binds 2 zinc ions per subunit.</text>
</comment>
<dbReference type="NCBIfam" id="TIGR00595">
    <property type="entry name" value="priA"/>
    <property type="match status" value="1"/>
</dbReference>
<protein>
    <recommendedName>
        <fullName evidence="12">Replication restart protein PriA</fullName>
    </recommendedName>
    <alternativeName>
        <fullName evidence="12">ATP-dependent DNA helicase PriA</fullName>
        <ecNumber evidence="12">5.6.2.4</ecNumber>
    </alternativeName>
    <alternativeName>
        <fullName evidence="12">DNA 3'-5' helicase PriA</fullName>
    </alternativeName>
</protein>
<evidence type="ECO:0000256" key="12">
    <source>
        <dbReference type="HAMAP-Rule" id="MF_00983"/>
    </source>
</evidence>
<feature type="binding site" evidence="12">
    <location>
        <position position="524"/>
    </location>
    <ligand>
        <name>Zn(2+)</name>
        <dbReference type="ChEBI" id="CHEBI:29105"/>
        <label>1</label>
    </ligand>
</feature>
<feature type="domain" description="Helicase C-terminal" evidence="14">
    <location>
        <begin position="501"/>
        <end position="676"/>
    </location>
</feature>
<dbReference type="PROSITE" id="PS51194">
    <property type="entry name" value="HELICASE_CTER"/>
    <property type="match status" value="1"/>
</dbReference>
<dbReference type="Pfam" id="PF18319">
    <property type="entry name" value="Zn_ribbon_PriA"/>
    <property type="match status" value="1"/>
</dbReference>
<dbReference type="GO" id="GO:0008270">
    <property type="term" value="F:zinc ion binding"/>
    <property type="evidence" value="ECO:0007669"/>
    <property type="project" value="UniProtKB-UniRule"/>
</dbReference>
<name>L0GWK0_9GAMM</name>
<dbReference type="Pfam" id="PF00271">
    <property type="entry name" value="Helicase_C"/>
    <property type="match status" value="1"/>
</dbReference>
<dbReference type="InterPro" id="IPR042115">
    <property type="entry name" value="PriA_3primeBD_sf"/>
</dbReference>
<keyword evidence="6 12" id="KW-0347">Helicase</keyword>
<feature type="binding site" evidence="12">
    <location>
        <position position="514"/>
    </location>
    <ligand>
        <name>Zn(2+)</name>
        <dbReference type="ChEBI" id="CHEBI:29105"/>
        <label>2</label>
    </ligand>
</feature>
<keyword evidence="9 12" id="KW-0238">DNA-binding</keyword>
<comment type="similarity">
    <text evidence="12">Belongs to the helicase family. PriA subfamily.</text>
</comment>
<dbReference type="STRING" id="765912.Thimo_2397"/>
<dbReference type="FunFam" id="3.40.1440.60:FF:000001">
    <property type="entry name" value="Primosomal protein N"/>
    <property type="match status" value="1"/>
</dbReference>
<evidence type="ECO:0000256" key="7">
    <source>
        <dbReference type="ARBA" id="ARBA00022833"/>
    </source>
</evidence>
<dbReference type="GO" id="GO:0003677">
    <property type="term" value="F:DNA binding"/>
    <property type="evidence" value="ECO:0007669"/>
    <property type="project" value="UniProtKB-UniRule"/>
</dbReference>
<evidence type="ECO:0000256" key="10">
    <source>
        <dbReference type="ARBA" id="ARBA00023235"/>
    </source>
</evidence>
<comment type="catalytic activity">
    <reaction evidence="11 12">
        <text>ATP + H2O = ADP + phosphate + H(+)</text>
        <dbReference type="Rhea" id="RHEA:13065"/>
        <dbReference type="ChEBI" id="CHEBI:15377"/>
        <dbReference type="ChEBI" id="CHEBI:15378"/>
        <dbReference type="ChEBI" id="CHEBI:30616"/>
        <dbReference type="ChEBI" id="CHEBI:43474"/>
        <dbReference type="ChEBI" id="CHEBI:456216"/>
        <dbReference type="EC" id="5.6.2.4"/>
    </reaction>
</comment>
<dbReference type="Pfam" id="PF17764">
    <property type="entry name" value="PriA_3primeBD"/>
    <property type="match status" value="1"/>
</dbReference>
<dbReference type="Gene3D" id="3.40.50.300">
    <property type="entry name" value="P-loop containing nucleotide triphosphate hydrolases"/>
    <property type="match status" value="2"/>
</dbReference>
<dbReference type="OrthoDB" id="9759544at2"/>